<feature type="binding site" evidence="2">
    <location>
        <position position="63"/>
    </location>
    <ligand>
        <name>CoA</name>
        <dbReference type="ChEBI" id="CHEBI:57287"/>
    </ligand>
</feature>
<dbReference type="Proteomes" id="UP000295711">
    <property type="component" value="Unassembled WGS sequence"/>
</dbReference>
<dbReference type="InterPro" id="IPR025540">
    <property type="entry name" value="FlK"/>
</dbReference>
<feature type="domain" description="Fluoroacetyl-CoA-specific thioesterase-like" evidence="3">
    <location>
        <begin position="17"/>
        <end position="119"/>
    </location>
</feature>
<accession>A0A4V2SDK8</accession>
<dbReference type="Gene3D" id="3.10.129.10">
    <property type="entry name" value="Hotdog Thioesterase"/>
    <property type="match status" value="1"/>
</dbReference>
<gene>
    <name evidence="4" type="ORF">EV212_11166</name>
</gene>
<feature type="binding site" evidence="2">
    <location>
        <position position="63"/>
    </location>
    <ligand>
        <name>substrate</name>
    </ligand>
</feature>
<feature type="binding site" evidence="2">
    <location>
        <position position="114"/>
    </location>
    <ligand>
        <name>substrate</name>
    </ligand>
</feature>
<dbReference type="InterPro" id="IPR029069">
    <property type="entry name" value="HotDog_dom_sf"/>
</dbReference>
<evidence type="ECO:0000256" key="2">
    <source>
        <dbReference type="PIRSR" id="PIRSR014972-2"/>
    </source>
</evidence>
<proteinExistence type="predicted"/>
<dbReference type="InterPro" id="IPR054485">
    <property type="entry name" value="FlK-like_dom"/>
</dbReference>
<evidence type="ECO:0000313" key="5">
    <source>
        <dbReference type="Proteomes" id="UP000295711"/>
    </source>
</evidence>
<name>A0A4V2SDK8_9FIRM</name>
<dbReference type="Pfam" id="PF22636">
    <property type="entry name" value="FlK"/>
    <property type="match status" value="1"/>
</dbReference>
<sequence length="132" mass="13943">MEKEQLLGTTFTCEQVVTPDMTAASAVPGTPNVFGTPILVALVEKTCFMCMDQASAEGEASVGVTLDITHSSPTPVGMKVTCTAKVEKVDKKMVTFSYEAVDEAGVIGTGTHVRAYVQKDKIEAKAAAKLNK</sequence>
<dbReference type="PIRSF" id="PIRSF014972">
    <property type="entry name" value="FlK"/>
    <property type="match status" value="1"/>
</dbReference>
<dbReference type="OrthoDB" id="6902891at2"/>
<dbReference type="SUPFAM" id="SSF54637">
    <property type="entry name" value="Thioesterase/thiol ester dehydrase-isomerase"/>
    <property type="match status" value="1"/>
</dbReference>
<dbReference type="PANTHER" id="PTHR36934">
    <property type="entry name" value="BLR0278 PROTEIN"/>
    <property type="match status" value="1"/>
</dbReference>
<feature type="active site" evidence="1">
    <location>
        <position position="44"/>
    </location>
</feature>
<dbReference type="EMBL" id="SLXA01000011">
    <property type="protein sequence ID" value="TCO83914.1"/>
    <property type="molecule type" value="Genomic_DNA"/>
</dbReference>
<feature type="active site" evidence="1">
    <location>
        <position position="70"/>
    </location>
</feature>
<organism evidence="4 5">
    <name type="scientific">Frisingicoccus caecimuris</name>
    <dbReference type="NCBI Taxonomy" id="1796636"/>
    <lineage>
        <taxon>Bacteria</taxon>
        <taxon>Bacillati</taxon>
        <taxon>Bacillota</taxon>
        <taxon>Clostridia</taxon>
        <taxon>Lachnospirales</taxon>
        <taxon>Lachnospiraceae</taxon>
        <taxon>Frisingicoccus</taxon>
    </lineage>
</organism>
<dbReference type="PANTHER" id="PTHR36934:SF1">
    <property type="entry name" value="THIOESTERASE DOMAIN-CONTAINING PROTEIN"/>
    <property type="match status" value="1"/>
</dbReference>
<dbReference type="RefSeq" id="WP_132092904.1">
    <property type="nucleotide sequence ID" value="NZ_JANKAQ010000012.1"/>
</dbReference>
<comment type="caution">
    <text evidence="4">The sequence shown here is derived from an EMBL/GenBank/DDBJ whole genome shotgun (WGS) entry which is preliminary data.</text>
</comment>
<evidence type="ECO:0000256" key="1">
    <source>
        <dbReference type="PIRSR" id="PIRSR014972-1"/>
    </source>
</evidence>
<keyword evidence="5" id="KW-1185">Reference proteome</keyword>
<evidence type="ECO:0000313" key="4">
    <source>
        <dbReference type="EMBL" id="TCO83914.1"/>
    </source>
</evidence>
<protein>
    <submittedName>
        <fullName evidence="4">Putative thioesterase</fullName>
    </submittedName>
</protein>
<dbReference type="AlphaFoldDB" id="A0A4V2SDK8"/>
<feature type="active site" evidence="1">
    <location>
        <position position="36"/>
    </location>
</feature>
<evidence type="ECO:0000259" key="3">
    <source>
        <dbReference type="Pfam" id="PF22636"/>
    </source>
</evidence>
<reference evidence="4 5" key="1">
    <citation type="submission" date="2019-03" db="EMBL/GenBank/DDBJ databases">
        <title>Genomic Encyclopedia of Type Strains, Phase IV (KMG-IV): sequencing the most valuable type-strain genomes for metagenomic binning, comparative biology and taxonomic classification.</title>
        <authorList>
            <person name="Goeker M."/>
        </authorList>
    </citation>
    <scope>NUCLEOTIDE SEQUENCE [LARGE SCALE GENOMIC DNA]</scope>
    <source>
        <strain evidence="4 5">DSM 28559</strain>
    </source>
</reference>